<accession>A0AA85GFE8</accession>
<keyword evidence="8" id="KW-0636">Prenylation</keyword>
<evidence type="ECO:0000256" key="7">
    <source>
        <dbReference type="ARBA" id="ARBA00023288"/>
    </source>
</evidence>
<evidence type="ECO:0000259" key="10">
    <source>
        <dbReference type="PROSITE" id="PS50054"/>
    </source>
</evidence>
<proteinExistence type="inferred from homology"/>
<dbReference type="FunFam" id="3.90.190.10:FF:000086">
    <property type="entry name" value="Protein tyrosine phosphatase-like protein"/>
    <property type="match status" value="1"/>
</dbReference>
<evidence type="ECO:0000256" key="4">
    <source>
        <dbReference type="ARBA" id="ARBA00022801"/>
    </source>
</evidence>
<evidence type="ECO:0000256" key="8">
    <source>
        <dbReference type="ARBA" id="ARBA00023289"/>
    </source>
</evidence>
<dbReference type="SUPFAM" id="SSF52799">
    <property type="entry name" value="(Phosphotyrosine protein) phosphatases II"/>
    <property type="match status" value="1"/>
</dbReference>
<dbReference type="Gene3D" id="3.90.190.10">
    <property type="entry name" value="Protein tyrosine phosphatase superfamily"/>
    <property type="match status" value="1"/>
</dbReference>
<protein>
    <recommendedName>
        <fullName evidence="2">protein-tyrosine-phosphatase</fullName>
        <ecNumber evidence="2">3.1.3.48</ecNumber>
    </recommendedName>
</protein>
<keyword evidence="7" id="KW-0449">Lipoprotein</keyword>
<dbReference type="InterPro" id="IPR029021">
    <property type="entry name" value="Prot-tyrosine_phosphatase-like"/>
</dbReference>
<dbReference type="AlphaFoldDB" id="A0AA85GFE8"/>
<organism evidence="12 13">
    <name type="scientific">Schistosoma rodhaini</name>
    <dbReference type="NCBI Taxonomy" id="6188"/>
    <lineage>
        <taxon>Eukaryota</taxon>
        <taxon>Metazoa</taxon>
        <taxon>Spiralia</taxon>
        <taxon>Lophotrochozoa</taxon>
        <taxon>Platyhelminthes</taxon>
        <taxon>Trematoda</taxon>
        <taxon>Digenea</taxon>
        <taxon>Strigeidida</taxon>
        <taxon>Schistosomatoidea</taxon>
        <taxon>Schistosomatidae</taxon>
        <taxon>Schistosoma</taxon>
    </lineage>
</organism>
<dbReference type="WBParaSite" id="SRDH1_95700.1">
    <property type="protein sequence ID" value="SRDH1_95700.1"/>
    <property type="gene ID" value="SRDH1_95700"/>
</dbReference>
<evidence type="ECO:0000313" key="12">
    <source>
        <dbReference type="Proteomes" id="UP000050792"/>
    </source>
</evidence>
<evidence type="ECO:0000313" key="13">
    <source>
        <dbReference type="WBParaSite" id="SRDH1_95700.1"/>
    </source>
</evidence>
<dbReference type="InterPro" id="IPR003595">
    <property type="entry name" value="Tyr_Pase_cat"/>
</dbReference>
<evidence type="ECO:0000256" key="9">
    <source>
        <dbReference type="ARBA" id="ARBA00051722"/>
    </source>
</evidence>
<evidence type="ECO:0000256" key="2">
    <source>
        <dbReference type="ARBA" id="ARBA00013064"/>
    </source>
</evidence>
<dbReference type="Proteomes" id="UP000050792">
    <property type="component" value="Unassembled WGS sequence"/>
</dbReference>
<dbReference type="Pfam" id="PF22785">
    <property type="entry name" value="Tc-R-P"/>
    <property type="match status" value="1"/>
</dbReference>
<reference evidence="13" key="2">
    <citation type="submission" date="2023-11" db="UniProtKB">
        <authorList>
            <consortium name="WormBaseParasite"/>
        </authorList>
    </citation>
    <scope>IDENTIFICATION</scope>
</reference>
<reference evidence="12" key="1">
    <citation type="submission" date="2022-06" db="EMBL/GenBank/DDBJ databases">
        <authorList>
            <person name="Berger JAMES D."/>
            <person name="Berger JAMES D."/>
        </authorList>
    </citation>
    <scope>NUCLEOTIDE SEQUENCE [LARGE SCALE GENOMIC DNA]</scope>
</reference>
<evidence type="ECO:0000256" key="1">
    <source>
        <dbReference type="ARBA" id="ARBA00009580"/>
    </source>
</evidence>
<name>A0AA85GFE8_9TREM</name>
<comment type="similarity">
    <text evidence="1">Belongs to the protein-tyrosine phosphatase family.</text>
</comment>
<dbReference type="SMART" id="SM00404">
    <property type="entry name" value="PTPc_motif"/>
    <property type="match status" value="1"/>
</dbReference>
<dbReference type="PANTHER" id="PTHR23339">
    <property type="entry name" value="TYROSINE SPECIFIC PROTEIN PHOSPHATASE AND DUAL SPECIFICITY PROTEIN PHOSPHATASE"/>
    <property type="match status" value="1"/>
</dbReference>
<dbReference type="GO" id="GO:0005737">
    <property type="term" value="C:cytoplasm"/>
    <property type="evidence" value="ECO:0007669"/>
    <property type="project" value="UniProtKB-ARBA"/>
</dbReference>
<evidence type="ECO:0000256" key="5">
    <source>
        <dbReference type="ARBA" id="ARBA00022912"/>
    </source>
</evidence>
<evidence type="ECO:0000256" key="6">
    <source>
        <dbReference type="ARBA" id="ARBA00023157"/>
    </source>
</evidence>
<dbReference type="PROSITE" id="PS50054">
    <property type="entry name" value="TYR_PHOSPHATASE_DUAL"/>
    <property type="match status" value="1"/>
</dbReference>
<dbReference type="InterPro" id="IPR000387">
    <property type="entry name" value="Tyr_Pase_dom"/>
</dbReference>
<keyword evidence="4" id="KW-0378">Hydrolase</keyword>
<keyword evidence="5" id="KW-0904">Protein phosphatase</keyword>
<dbReference type="InterPro" id="IPR020422">
    <property type="entry name" value="TYR_PHOSPHATASE_DUAL_dom"/>
</dbReference>
<dbReference type="InterPro" id="IPR050561">
    <property type="entry name" value="PTP"/>
</dbReference>
<keyword evidence="12" id="KW-1185">Reference proteome</keyword>
<feature type="domain" description="Tyrosine-protein phosphatase" evidence="10">
    <location>
        <begin position="52"/>
        <end position="207"/>
    </location>
</feature>
<feature type="domain" description="Tyrosine specific protein phosphatases" evidence="11">
    <location>
        <begin position="128"/>
        <end position="194"/>
    </location>
</feature>
<sequence length="217" mass="24410">MSAVSHRRVTPSFGKNTNFCEAQYIKPTSVVCSSLLDLFDVKVKQLSSHLQQPHVTLVEYKTARFLITDEPNAHNMENFVMVFKLHNVRKLVRVCKATYDKEPLEAVGIEVVDLEYDDGAPPPDVVIEKWFQLITDVCQQSPGSCIAVHCKAGLGRAPALVAAALIELGLPYTEAVEMIRGQRNGALNARQVQYLKNFHPKKRLRHIKSQSERCQLL</sequence>
<comment type="catalytic activity">
    <reaction evidence="9">
        <text>O-phospho-L-tyrosyl-[protein] + H2O = L-tyrosyl-[protein] + phosphate</text>
        <dbReference type="Rhea" id="RHEA:10684"/>
        <dbReference type="Rhea" id="RHEA-COMP:10136"/>
        <dbReference type="Rhea" id="RHEA-COMP:20101"/>
        <dbReference type="ChEBI" id="CHEBI:15377"/>
        <dbReference type="ChEBI" id="CHEBI:43474"/>
        <dbReference type="ChEBI" id="CHEBI:46858"/>
        <dbReference type="ChEBI" id="CHEBI:61978"/>
        <dbReference type="EC" id="3.1.3.48"/>
    </reaction>
</comment>
<evidence type="ECO:0000259" key="11">
    <source>
        <dbReference type="PROSITE" id="PS50056"/>
    </source>
</evidence>
<dbReference type="EC" id="3.1.3.48" evidence="2"/>
<keyword evidence="3" id="KW-0488">Methylation</keyword>
<keyword evidence="6" id="KW-1015">Disulfide bond</keyword>
<dbReference type="GO" id="GO:0004725">
    <property type="term" value="F:protein tyrosine phosphatase activity"/>
    <property type="evidence" value="ECO:0007669"/>
    <property type="project" value="UniProtKB-EC"/>
</dbReference>
<dbReference type="PROSITE" id="PS50056">
    <property type="entry name" value="TYR_PHOSPHATASE_2"/>
    <property type="match status" value="1"/>
</dbReference>
<evidence type="ECO:0000256" key="3">
    <source>
        <dbReference type="ARBA" id="ARBA00022481"/>
    </source>
</evidence>
<dbReference type="CDD" id="cd14500">
    <property type="entry name" value="PTP-IVa"/>
    <property type="match status" value="1"/>
</dbReference>